<dbReference type="Proteomes" id="UP000759131">
    <property type="component" value="Unassembled WGS sequence"/>
</dbReference>
<evidence type="ECO:0000313" key="3">
    <source>
        <dbReference type="EMBL" id="CAD7624976.1"/>
    </source>
</evidence>
<name>A0A7R9KLE0_9ACAR</name>
<accession>A0A7R9KLE0</accession>
<dbReference type="GO" id="GO:0003006">
    <property type="term" value="P:developmental process involved in reproduction"/>
    <property type="evidence" value="ECO:0007669"/>
    <property type="project" value="UniProtKB-ARBA"/>
</dbReference>
<dbReference type="SMART" id="SM00173">
    <property type="entry name" value="RAS"/>
    <property type="match status" value="1"/>
</dbReference>
<gene>
    <name evidence="3" type="ORF">OSB1V03_LOCUS5414</name>
</gene>
<dbReference type="InterPro" id="IPR003578">
    <property type="entry name" value="Small_GTPase_Rho"/>
</dbReference>
<dbReference type="SUPFAM" id="SSF52540">
    <property type="entry name" value="P-loop containing nucleoside triphosphate hydrolases"/>
    <property type="match status" value="1"/>
</dbReference>
<reference evidence="3" key="1">
    <citation type="submission" date="2020-11" db="EMBL/GenBank/DDBJ databases">
        <authorList>
            <person name="Tran Van P."/>
        </authorList>
    </citation>
    <scope>NUCLEOTIDE SEQUENCE</scope>
</reference>
<dbReference type="GO" id="GO:0005525">
    <property type="term" value="F:GTP binding"/>
    <property type="evidence" value="ECO:0007669"/>
    <property type="project" value="UniProtKB-KW"/>
</dbReference>
<dbReference type="SMART" id="SM00174">
    <property type="entry name" value="RHO"/>
    <property type="match status" value="1"/>
</dbReference>
<dbReference type="SMART" id="SM00175">
    <property type="entry name" value="RAB"/>
    <property type="match status" value="1"/>
</dbReference>
<dbReference type="PANTHER" id="PTHR24072">
    <property type="entry name" value="RHO FAMILY GTPASE"/>
    <property type="match status" value="1"/>
</dbReference>
<dbReference type="EMBL" id="CAJPIZ010002719">
    <property type="protein sequence ID" value="CAG2105406.1"/>
    <property type="molecule type" value="Genomic_DNA"/>
</dbReference>
<proteinExistence type="predicted"/>
<organism evidence="3">
    <name type="scientific">Medioppia subpectinata</name>
    <dbReference type="NCBI Taxonomy" id="1979941"/>
    <lineage>
        <taxon>Eukaryota</taxon>
        <taxon>Metazoa</taxon>
        <taxon>Ecdysozoa</taxon>
        <taxon>Arthropoda</taxon>
        <taxon>Chelicerata</taxon>
        <taxon>Arachnida</taxon>
        <taxon>Acari</taxon>
        <taxon>Acariformes</taxon>
        <taxon>Sarcoptiformes</taxon>
        <taxon>Oribatida</taxon>
        <taxon>Brachypylina</taxon>
        <taxon>Oppioidea</taxon>
        <taxon>Oppiidae</taxon>
        <taxon>Medioppia</taxon>
    </lineage>
</organism>
<dbReference type="GO" id="GO:0001667">
    <property type="term" value="P:ameboidal-type cell migration"/>
    <property type="evidence" value="ECO:0007669"/>
    <property type="project" value="UniProtKB-ARBA"/>
</dbReference>
<dbReference type="GO" id="GO:0035006">
    <property type="term" value="P:melanization defense response"/>
    <property type="evidence" value="ECO:0007669"/>
    <property type="project" value="UniProtKB-ARBA"/>
</dbReference>
<protein>
    <submittedName>
        <fullName evidence="3">Uncharacterized protein</fullName>
    </submittedName>
</protein>
<dbReference type="EMBL" id="OC857294">
    <property type="protein sequence ID" value="CAD7624976.1"/>
    <property type="molecule type" value="Genomic_DNA"/>
</dbReference>
<dbReference type="InterPro" id="IPR027417">
    <property type="entry name" value="P-loop_NTPase"/>
</dbReference>
<dbReference type="AlphaFoldDB" id="A0A7R9KLE0"/>
<dbReference type="GO" id="GO:0007264">
    <property type="term" value="P:small GTPase-mediated signal transduction"/>
    <property type="evidence" value="ECO:0007669"/>
    <property type="project" value="InterPro"/>
</dbReference>
<dbReference type="GO" id="GO:0003924">
    <property type="term" value="F:GTPase activity"/>
    <property type="evidence" value="ECO:0007669"/>
    <property type="project" value="InterPro"/>
</dbReference>
<sequence length="175" mass="19432">RKKSESRPIPLGDGLEVFPLPVKCAVIGDCSVGKTSMLISYTTGSFCTQYVPTIEADNEDVGLQVCQIPEPSHVVQTRGVAQLQVHQHSIAYRTKSDLRNNYDILRELSQTGETPVERQTGQRFAAKHGAVKYLECSAATKLGLNQIFDESIRKVLELHRFPVKHNKACFTCTLS</sequence>
<dbReference type="GO" id="GO:0022412">
    <property type="term" value="P:cellular process involved in reproduction in multicellular organism"/>
    <property type="evidence" value="ECO:0007669"/>
    <property type="project" value="UniProtKB-ARBA"/>
</dbReference>
<evidence type="ECO:0000256" key="2">
    <source>
        <dbReference type="ARBA" id="ARBA00023134"/>
    </source>
</evidence>
<dbReference type="PRINTS" id="PR00449">
    <property type="entry name" value="RASTRNSFRMNG"/>
</dbReference>
<keyword evidence="1" id="KW-0547">Nucleotide-binding</keyword>
<dbReference type="Gene3D" id="3.40.50.300">
    <property type="entry name" value="P-loop containing nucleotide triphosphate hydrolases"/>
    <property type="match status" value="2"/>
</dbReference>
<evidence type="ECO:0000256" key="1">
    <source>
        <dbReference type="ARBA" id="ARBA00022741"/>
    </source>
</evidence>
<keyword evidence="4" id="KW-1185">Reference proteome</keyword>
<dbReference type="Pfam" id="PF00071">
    <property type="entry name" value="Ras"/>
    <property type="match status" value="2"/>
</dbReference>
<dbReference type="GO" id="GO:0035099">
    <property type="term" value="P:hemocyte migration"/>
    <property type="evidence" value="ECO:0007669"/>
    <property type="project" value="UniProtKB-ARBA"/>
</dbReference>
<evidence type="ECO:0000313" key="4">
    <source>
        <dbReference type="Proteomes" id="UP000759131"/>
    </source>
</evidence>
<feature type="non-terminal residue" evidence="3">
    <location>
        <position position="1"/>
    </location>
</feature>
<dbReference type="OrthoDB" id="8830751at2759"/>
<dbReference type="InterPro" id="IPR001806">
    <property type="entry name" value="Small_GTPase"/>
</dbReference>
<keyword evidence="2" id="KW-0342">GTP-binding</keyword>